<accession>A0ABT9BR84</accession>
<evidence type="ECO:0008006" key="3">
    <source>
        <dbReference type="Google" id="ProtNLM"/>
    </source>
</evidence>
<name>A0ABT9BR84_9MICO</name>
<evidence type="ECO:0000313" key="2">
    <source>
        <dbReference type="Proteomes" id="UP001241072"/>
    </source>
</evidence>
<keyword evidence="2" id="KW-1185">Reference proteome</keyword>
<comment type="caution">
    <text evidence="1">The sequence shown here is derived from an EMBL/GenBank/DDBJ whole genome shotgun (WGS) entry which is preliminary data.</text>
</comment>
<protein>
    <recommendedName>
        <fullName evidence="3">Alpha/beta hydrolase</fullName>
    </recommendedName>
</protein>
<reference evidence="1 2" key="1">
    <citation type="submission" date="2023-07" db="EMBL/GenBank/DDBJ databases">
        <title>Protaetiibacter sp. nov WY-16 isolated from soil.</title>
        <authorList>
            <person name="Liu B."/>
            <person name="Wan Y."/>
        </authorList>
    </citation>
    <scope>NUCLEOTIDE SEQUENCE [LARGE SCALE GENOMIC DNA]</scope>
    <source>
        <strain evidence="1 2">WY-16</strain>
    </source>
</reference>
<proteinExistence type="predicted"/>
<dbReference type="RefSeq" id="WP_305003881.1">
    <property type="nucleotide sequence ID" value="NZ_JAUQUB010000005.1"/>
</dbReference>
<gene>
    <name evidence="1" type="ORF">Q5716_14570</name>
</gene>
<dbReference type="SUPFAM" id="SSF53474">
    <property type="entry name" value="alpha/beta-Hydrolases"/>
    <property type="match status" value="1"/>
</dbReference>
<dbReference type="Gene3D" id="3.40.50.1820">
    <property type="entry name" value="alpha/beta hydrolase"/>
    <property type="match status" value="2"/>
</dbReference>
<organism evidence="1 2">
    <name type="scientific">Antiquaquibacter soli</name>
    <dbReference type="NCBI Taxonomy" id="3064523"/>
    <lineage>
        <taxon>Bacteria</taxon>
        <taxon>Bacillati</taxon>
        <taxon>Actinomycetota</taxon>
        <taxon>Actinomycetes</taxon>
        <taxon>Micrococcales</taxon>
        <taxon>Microbacteriaceae</taxon>
        <taxon>Antiquaquibacter</taxon>
    </lineage>
</organism>
<dbReference type="InterPro" id="IPR029058">
    <property type="entry name" value="AB_hydrolase_fold"/>
</dbReference>
<dbReference type="Proteomes" id="UP001241072">
    <property type="component" value="Unassembled WGS sequence"/>
</dbReference>
<dbReference type="EMBL" id="JAUQUB010000005">
    <property type="protein sequence ID" value="MDO7883454.1"/>
    <property type="molecule type" value="Genomic_DNA"/>
</dbReference>
<evidence type="ECO:0000313" key="1">
    <source>
        <dbReference type="EMBL" id="MDO7883454.1"/>
    </source>
</evidence>
<sequence length="247" mass="24354">MTITAQPARTAAIVTALALVLGGCQPSTEPTVPSTEAEVAEFAFVESAEPDAVSGCLQPGDIALALDAPGVPTEAIAYGEGDRGVILAHQSGQGPCSWDAYGRELAAGGYTVIIPMLTADAAPLLQAAADWLGSKGVEDYALVGASMGGAFVLAAGGSLSPEPAVVVALSPPVEHGGVDALAGIPAITAPVLIAAAEDDEDFADAARELAGAQPAAELLIVPGTAHGIALLASDESVAGAVREAVAR</sequence>